<dbReference type="RefSeq" id="XP_024732372.1">
    <property type="nucleotide sequence ID" value="XM_024881068.1"/>
</dbReference>
<feature type="chain" id="PRO_5014370070" evidence="2">
    <location>
        <begin position="26"/>
        <end position="559"/>
    </location>
</feature>
<feature type="compositionally biased region" description="Polar residues" evidence="1">
    <location>
        <begin position="125"/>
        <end position="159"/>
    </location>
</feature>
<keyword evidence="2" id="KW-0732">Signal</keyword>
<feature type="signal peptide" evidence="2">
    <location>
        <begin position="1"/>
        <end position="25"/>
    </location>
</feature>
<proteinExistence type="predicted"/>
<keyword evidence="4" id="KW-1185">Reference proteome</keyword>
<reference evidence="3 4" key="1">
    <citation type="submission" date="2016-04" db="EMBL/GenBank/DDBJ databases">
        <title>A degradative enzymes factory behind the ericoid mycorrhizal symbiosis.</title>
        <authorList>
            <consortium name="DOE Joint Genome Institute"/>
            <person name="Martino E."/>
            <person name="Morin E."/>
            <person name="Grelet G."/>
            <person name="Kuo A."/>
            <person name="Kohler A."/>
            <person name="Daghino S."/>
            <person name="Barry K."/>
            <person name="Choi C."/>
            <person name="Cichocki N."/>
            <person name="Clum A."/>
            <person name="Copeland A."/>
            <person name="Hainaut M."/>
            <person name="Haridas S."/>
            <person name="Labutti K."/>
            <person name="Lindquist E."/>
            <person name="Lipzen A."/>
            <person name="Khouja H.-R."/>
            <person name="Murat C."/>
            <person name="Ohm R."/>
            <person name="Olson A."/>
            <person name="Spatafora J."/>
            <person name="Veneault-Fourrey C."/>
            <person name="Henrissat B."/>
            <person name="Grigoriev I."/>
            <person name="Martin F."/>
            <person name="Perotto S."/>
        </authorList>
    </citation>
    <scope>NUCLEOTIDE SEQUENCE [LARGE SCALE GENOMIC DNA]</scope>
    <source>
        <strain evidence="3 4">E</strain>
    </source>
</reference>
<dbReference type="Proteomes" id="UP000235371">
    <property type="component" value="Unassembled WGS sequence"/>
</dbReference>
<dbReference type="PANTHER" id="PTHR35204:SF1">
    <property type="entry name" value="ENTEROTOXIN"/>
    <property type="match status" value="1"/>
</dbReference>
<dbReference type="OrthoDB" id="10261782at2759"/>
<dbReference type="PANTHER" id="PTHR35204">
    <property type="entry name" value="YALI0A21131P"/>
    <property type="match status" value="1"/>
</dbReference>
<feature type="region of interest" description="Disordered" evidence="1">
    <location>
        <begin position="107"/>
        <end position="179"/>
    </location>
</feature>
<accession>A0A2J6SXG3</accession>
<dbReference type="AlphaFoldDB" id="A0A2J6SXG3"/>
<gene>
    <name evidence="3" type="ORF">K444DRAFT_617183</name>
</gene>
<evidence type="ECO:0000256" key="1">
    <source>
        <dbReference type="SAM" id="MobiDB-lite"/>
    </source>
</evidence>
<sequence length="559" mass="62335">MLLSVRHLLSFWLLVFSIPLTSTSALVAPGSSYGPDLDAARRNAFHIFNVIHCAMRQWGSSVNHNGVSFFLATVPEGNLFYHGSSSPDRPDSFEWLAFEVEHASGFALSGDPRMPPPGLPRPTNKPDTFSWQPSYSEISGTQMSPTQESHVTEDSSAQNRLIEDDDRGKHSPPPTSRGYFQTYRASRPLKLIYIDGMGAAEGCWGTTDSQDLLLLGLSRNFTDGPRLGDTVYGRLLCELAKEWGVDGWVRMETGFEIIYCDFASGGGLEFVSQHGSAFPNETENSQWEVKTLLFELLRAAAKRHDGFSSGRIRIDWSSMVTAFAYDVNTTNPDLERQDLPRLIEVTKEEKEDIGARFGEVVASRKHGVNPMIDWQNIVDDIVTRFSDRLNFITHGNLSVEMLWGEVSTLLNPFLNFPEDRNASTPSPIGVTLCTNHYLNAAMMRRDIWTLEDTANFIAVKVVADKICSSLFQIRTLLSSARVGEESALLKSRTIAGTLMDQLQWTTWKGCGRCASSWQFCFIPMFPTGSVEDYYSPNCKGLDDMDDVVKGCYWAGVVPC</sequence>
<name>A0A2J6SXG3_9HELO</name>
<protein>
    <submittedName>
        <fullName evidence="3">Uncharacterized protein</fullName>
    </submittedName>
</protein>
<dbReference type="InParanoid" id="A0A2J6SXG3"/>
<dbReference type="FunCoup" id="A0A2J6SXG3">
    <property type="interactions" value="24"/>
</dbReference>
<evidence type="ECO:0000256" key="2">
    <source>
        <dbReference type="SAM" id="SignalP"/>
    </source>
</evidence>
<dbReference type="EMBL" id="KZ613855">
    <property type="protein sequence ID" value="PMD55468.1"/>
    <property type="molecule type" value="Genomic_DNA"/>
</dbReference>
<dbReference type="InterPro" id="IPR038921">
    <property type="entry name" value="YOR389W-like"/>
</dbReference>
<dbReference type="GeneID" id="36589145"/>
<dbReference type="STRING" id="1095630.A0A2J6SXG3"/>
<organism evidence="3 4">
    <name type="scientific">Hyaloscypha bicolor E</name>
    <dbReference type="NCBI Taxonomy" id="1095630"/>
    <lineage>
        <taxon>Eukaryota</taxon>
        <taxon>Fungi</taxon>
        <taxon>Dikarya</taxon>
        <taxon>Ascomycota</taxon>
        <taxon>Pezizomycotina</taxon>
        <taxon>Leotiomycetes</taxon>
        <taxon>Helotiales</taxon>
        <taxon>Hyaloscyphaceae</taxon>
        <taxon>Hyaloscypha</taxon>
        <taxon>Hyaloscypha bicolor</taxon>
    </lineage>
</organism>
<evidence type="ECO:0000313" key="4">
    <source>
        <dbReference type="Proteomes" id="UP000235371"/>
    </source>
</evidence>
<evidence type="ECO:0000313" key="3">
    <source>
        <dbReference type="EMBL" id="PMD55468.1"/>
    </source>
</evidence>